<dbReference type="EMBL" id="KL197848">
    <property type="protein sequence ID" value="KDQ49025.1"/>
    <property type="molecule type" value="Genomic_DNA"/>
</dbReference>
<organism evidence="5 6">
    <name type="scientific">Jaapia argillacea MUCL 33604</name>
    <dbReference type="NCBI Taxonomy" id="933084"/>
    <lineage>
        <taxon>Eukaryota</taxon>
        <taxon>Fungi</taxon>
        <taxon>Dikarya</taxon>
        <taxon>Basidiomycota</taxon>
        <taxon>Agaricomycotina</taxon>
        <taxon>Agaricomycetes</taxon>
        <taxon>Agaricomycetidae</taxon>
        <taxon>Jaapiales</taxon>
        <taxon>Jaapiaceae</taxon>
        <taxon>Jaapia</taxon>
    </lineage>
</organism>
<comment type="subcellular location">
    <subcellularLocation>
        <location evidence="1">Mitochondrion</location>
    </subcellularLocation>
</comment>
<protein>
    <submittedName>
        <fullName evidence="5">Uncharacterized protein</fullName>
    </submittedName>
</protein>
<dbReference type="GO" id="GO:0000062">
    <property type="term" value="F:fatty-acyl-CoA binding"/>
    <property type="evidence" value="ECO:0007669"/>
    <property type="project" value="TreeGrafter"/>
</dbReference>
<feature type="non-terminal residue" evidence="5">
    <location>
        <position position="1"/>
    </location>
</feature>
<dbReference type="GO" id="GO:0050660">
    <property type="term" value="F:flavin adenine dinucleotide binding"/>
    <property type="evidence" value="ECO:0007669"/>
    <property type="project" value="TreeGrafter"/>
</dbReference>
<reference evidence="6" key="1">
    <citation type="journal article" date="2014" name="Proc. Natl. Acad. Sci. U.S.A.">
        <title>Extensive sampling of basidiomycete genomes demonstrates inadequacy of the white-rot/brown-rot paradigm for wood decay fungi.</title>
        <authorList>
            <person name="Riley R."/>
            <person name="Salamov A.A."/>
            <person name="Brown D.W."/>
            <person name="Nagy L.G."/>
            <person name="Floudas D."/>
            <person name="Held B.W."/>
            <person name="Levasseur A."/>
            <person name="Lombard V."/>
            <person name="Morin E."/>
            <person name="Otillar R."/>
            <person name="Lindquist E.A."/>
            <person name="Sun H."/>
            <person name="LaButti K.M."/>
            <person name="Schmutz J."/>
            <person name="Jabbour D."/>
            <person name="Luo H."/>
            <person name="Baker S.E."/>
            <person name="Pisabarro A.G."/>
            <person name="Walton J.D."/>
            <person name="Blanchette R.A."/>
            <person name="Henrissat B."/>
            <person name="Martin F."/>
            <person name="Cullen D."/>
            <person name="Hibbett D.S."/>
            <person name="Grigoriev I.V."/>
        </authorList>
    </citation>
    <scope>NUCLEOTIDE SEQUENCE [LARGE SCALE GENOMIC DNA]</scope>
    <source>
        <strain evidence="6">MUCL 33604</strain>
    </source>
</reference>
<evidence type="ECO:0000313" key="5">
    <source>
        <dbReference type="EMBL" id="KDQ49025.1"/>
    </source>
</evidence>
<dbReference type="OrthoDB" id="435240at2759"/>
<dbReference type="GO" id="GO:0046949">
    <property type="term" value="P:fatty-acyl-CoA biosynthetic process"/>
    <property type="evidence" value="ECO:0007669"/>
    <property type="project" value="TreeGrafter"/>
</dbReference>
<keyword evidence="2" id="KW-0809">Transit peptide</keyword>
<evidence type="ECO:0000256" key="3">
    <source>
        <dbReference type="ARBA" id="ARBA00023002"/>
    </source>
</evidence>
<dbReference type="STRING" id="933084.A0A067P5A9"/>
<proteinExistence type="predicted"/>
<sequence length="64" mass="7015">KKLVDVQMEVALRSLASLQIGQLKNVEPVAPEMINMVKRNNGGKALQHSRIILDVLGGNAYTDE</sequence>
<keyword evidence="6" id="KW-1185">Reference proteome</keyword>
<dbReference type="PANTHER" id="PTHR42807">
    <property type="entry name" value="GLUTARYL-COA DEHYDROGENASE, MITOCHONDRIAL"/>
    <property type="match status" value="1"/>
</dbReference>
<dbReference type="InterPro" id="IPR052033">
    <property type="entry name" value="Glutaryl-CoA_DH_mitochondrial"/>
</dbReference>
<dbReference type="GO" id="GO:0005743">
    <property type="term" value="C:mitochondrial inner membrane"/>
    <property type="evidence" value="ECO:0007669"/>
    <property type="project" value="TreeGrafter"/>
</dbReference>
<evidence type="ECO:0000313" key="6">
    <source>
        <dbReference type="Proteomes" id="UP000027265"/>
    </source>
</evidence>
<accession>A0A067P5A9</accession>
<dbReference type="InParanoid" id="A0A067P5A9"/>
<gene>
    <name evidence="5" type="ORF">JAAARDRAFT_144040</name>
</gene>
<evidence type="ECO:0000256" key="2">
    <source>
        <dbReference type="ARBA" id="ARBA00022946"/>
    </source>
</evidence>
<dbReference type="Gene3D" id="1.20.140.10">
    <property type="entry name" value="Butyryl-CoA Dehydrogenase, subunit A, domain 3"/>
    <property type="match status" value="1"/>
</dbReference>
<keyword evidence="4" id="KW-0496">Mitochondrion</keyword>
<dbReference type="AlphaFoldDB" id="A0A067P5A9"/>
<dbReference type="HOGENOM" id="CLU_2873838_0_0_1"/>
<evidence type="ECO:0000256" key="4">
    <source>
        <dbReference type="ARBA" id="ARBA00023128"/>
    </source>
</evidence>
<dbReference type="PANTHER" id="PTHR42807:SF1">
    <property type="entry name" value="GLUTARYL-COA DEHYDROGENASE, MITOCHONDRIAL"/>
    <property type="match status" value="1"/>
</dbReference>
<evidence type="ECO:0000256" key="1">
    <source>
        <dbReference type="ARBA" id="ARBA00004173"/>
    </source>
</evidence>
<dbReference type="Proteomes" id="UP000027265">
    <property type="component" value="Unassembled WGS sequence"/>
</dbReference>
<keyword evidence="3" id="KW-0560">Oxidoreductase</keyword>
<dbReference type="GO" id="GO:0033539">
    <property type="term" value="P:fatty acid beta-oxidation using acyl-CoA dehydrogenase"/>
    <property type="evidence" value="ECO:0007669"/>
    <property type="project" value="TreeGrafter"/>
</dbReference>
<name>A0A067P5A9_9AGAM</name>
<dbReference type="GO" id="GO:0004361">
    <property type="term" value="F:glutaryl-CoA dehydrogenase activity"/>
    <property type="evidence" value="ECO:0007669"/>
    <property type="project" value="TreeGrafter"/>
</dbReference>